<reference evidence="2" key="1">
    <citation type="journal article" date="2013" name="Science">
        <title>The Amborella genome and the evolution of flowering plants.</title>
        <authorList>
            <consortium name="Amborella Genome Project"/>
        </authorList>
    </citation>
    <scope>NUCLEOTIDE SEQUENCE [LARGE SCALE GENOMIC DNA]</scope>
</reference>
<dbReference type="Gramene" id="ERN00477">
    <property type="protein sequence ID" value="ERN00477"/>
    <property type="gene ID" value="AMTR_s00234p00017600"/>
</dbReference>
<dbReference type="EMBL" id="KI394895">
    <property type="protein sequence ID" value="ERN00477.1"/>
    <property type="molecule type" value="Genomic_DNA"/>
</dbReference>
<sequence length="159" mass="17955">MMMSCLSKLLQKNFFGWTRWTRMIFFDAQGALVELVDHDPFNVQLVAEPPLLLPVVKTVNLDVMEDDKVEESKIARMSSDMGMEFEVPLGGYLLKLKEKKARKMAEASKNKAPLVDAGSQKTPVKNAGKSKVKKCFEAFKVVGHTRCEGYYSWWLSSSA</sequence>
<keyword evidence="2" id="KW-1185">Reference proteome</keyword>
<dbReference type="Proteomes" id="UP000017836">
    <property type="component" value="Unassembled WGS sequence"/>
</dbReference>
<protein>
    <submittedName>
        <fullName evidence="1">Uncharacterized protein</fullName>
    </submittedName>
</protein>
<name>W1NT56_AMBTC</name>
<evidence type="ECO:0000313" key="1">
    <source>
        <dbReference type="EMBL" id="ERN00477.1"/>
    </source>
</evidence>
<dbReference type="HOGENOM" id="CLU_1663155_0_0_1"/>
<evidence type="ECO:0000313" key="2">
    <source>
        <dbReference type="Proteomes" id="UP000017836"/>
    </source>
</evidence>
<organism evidence="1 2">
    <name type="scientific">Amborella trichopoda</name>
    <dbReference type="NCBI Taxonomy" id="13333"/>
    <lineage>
        <taxon>Eukaryota</taxon>
        <taxon>Viridiplantae</taxon>
        <taxon>Streptophyta</taxon>
        <taxon>Embryophyta</taxon>
        <taxon>Tracheophyta</taxon>
        <taxon>Spermatophyta</taxon>
        <taxon>Magnoliopsida</taxon>
        <taxon>Amborellales</taxon>
        <taxon>Amborellaceae</taxon>
        <taxon>Amborella</taxon>
    </lineage>
</organism>
<proteinExistence type="predicted"/>
<gene>
    <name evidence="1" type="ORF">AMTR_s00234p00017600</name>
</gene>
<dbReference type="AlphaFoldDB" id="W1NT56"/>
<accession>W1NT56</accession>